<dbReference type="Proteomes" id="UP000824881">
    <property type="component" value="Unassembled WGS sequence"/>
</dbReference>
<protein>
    <submittedName>
        <fullName evidence="1">Uncharacterized protein</fullName>
    </submittedName>
</protein>
<sequence>MSTFIFINLDKNQSHKIQWPPRDHFEQQEASVMGSFEPLIPFYDVETVFKRVFGYDLSCMVLDRTALGTFSGLPDELICHVAELGDLHDGLILSATNEQLFTILYATIVEKIRRIDATTCWNYDRLICVGKGETTLPVNYLSEDERNEVVAWYWWYDYEWEESPEIPASRSTIETTLKEIGPEDYSALYEEIGVALFEYGRAMQPLREVQHQQQRDCTFPEGIIDHPQISKTDSQRLIELQLSVVSRKGLIPKTVKVLVNVTKREYVKAVDSQRHFILEKAVPHLTRWGLGEVIGTVERGDWAGDRLSVILCSELEEKMKEEEGWREMVIQWSSDE</sequence>
<accession>A0ACB7IWX4</accession>
<name>A0ACB7IWX4_PLECO</name>
<comment type="caution">
    <text evidence="1">The sequence shown here is derived from an EMBL/GenBank/DDBJ whole genome shotgun (WGS) entry which is preliminary data.</text>
</comment>
<evidence type="ECO:0000313" key="1">
    <source>
        <dbReference type="EMBL" id="KAG9222255.1"/>
    </source>
</evidence>
<reference evidence="1 2" key="1">
    <citation type="journal article" date="2021" name="Appl. Environ. Microbiol.">
        <title>Genetic linkage and physical mapping for an oyster mushroom Pleurotus cornucopiae and QTL analysis for the trait cap color.</title>
        <authorList>
            <person name="Zhang Y."/>
            <person name="Gao W."/>
            <person name="Sonnenberg A."/>
            <person name="Chen Q."/>
            <person name="Zhang J."/>
            <person name="Huang C."/>
        </authorList>
    </citation>
    <scope>NUCLEOTIDE SEQUENCE [LARGE SCALE GENOMIC DNA]</scope>
    <source>
        <strain evidence="1">CCMSSC00406</strain>
    </source>
</reference>
<proteinExistence type="predicted"/>
<evidence type="ECO:0000313" key="2">
    <source>
        <dbReference type="Proteomes" id="UP000824881"/>
    </source>
</evidence>
<keyword evidence="2" id="KW-1185">Reference proteome</keyword>
<organism evidence="1 2">
    <name type="scientific">Pleurotus cornucopiae</name>
    <name type="common">Cornucopia mushroom</name>
    <dbReference type="NCBI Taxonomy" id="5321"/>
    <lineage>
        <taxon>Eukaryota</taxon>
        <taxon>Fungi</taxon>
        <taxon>Dikarya</taxon>
        <taxon>Basidiomycota</taxon>
        <taxon>Agaricomycotina</taxon>
        <taxon>Agaricomycetes</taxon>
        <taxon>Agaricomycetidae</taxon>
        <taxon>Agaricales</taxon>
        <taxon>Pleurotineae</taxon>
        <taxon>Pleurotaceae</taxon>
        <taxon>Pleurotus</taxon>
    </lineage>
</organism>
<gene>
    <name evidence="1" type="ORF">CCMSSC00406_0006552</name>
</gene>
<dbReference type="EMBL" id="WQMT02000005">
    <property type="protein sequence ID" value="KAG9222255.1"/>
    <property type="molecule type" value="Genomic_DNA"/>
</dbReference>